<keyword evidence="3" id="KW-1185">Reference proteome</keyword>
<sequence>MDDGTNLLTAPTQSPGPLIVPTQLPDPTPQPTTPTTNPFRLCQAIIAGEIARGTVGELISLPFPIALWDSNTSAVGNTNTSTFFILLRWVILPTLITGATTTPVEANKNPTGSITTPAGATNEESST</sequence>
<name>A0ABR0R390_GOSAR</name>
<feature type="compositionally biased region" description="Polar residues" evidence="1">
    <location>
        <begin position="1"/>
        <end position="15"/>
    </location>
</feature>
<reference evidence="2 3" key="1">
    <citation type="submission" date="2023-03" db="EMBL/GenBank/DDBJ databases">
        <title>WGS of Gossypium arboreum.</title>
        <authorList>
            <person name="Yu D."/>
        </authorList>
    </citation>
    <scope>NUCLEOTIDE SEQUENCE [LARGE SCALE GENOMIC DNA]</scope>
    <source>
        <tissue evidence="2">Leaf</tissue>
    </source>
</reference>
<feature type="region of interest" description="Disordered" evidence="1">
    <location>
        <begin position="102"/>
        <end position="127"/>
    </location>
</feature>
<dbReference type="Proteomes" id="UP001358586">
    <property type="component" value="Chromosome 1"/>
</dbReference>
<gene>
    <name evidence="2" type="ORF">PVK06_002306</name>
</gene>
<evidence type="ECO:0000313" key="2">
    <source>
        <dbReference type="EMBL" id="KAK5846040.1"/>
    </source>
</evidence>
<accession>A0ABR0R390</accession>
<proteinExistence type="predicted"/>
<comment type="caution">
    <text evidence="2">The sequence shown here is derived from an EMBL/GenBank/DDBJ whole genome shotgun (WGS) entry which is preliminary data.</text>
</comment>
<feature type="region of interest" description="Disordered" evidence="1">
    <location>
        <begin position="1"/>
        <end position="37"/>
    </location>
</feature>
<evidence type="ECO:0000313" key="3">
    <source>
        <dbReference type="Proteomes" id="UP001358586"/>
    </source>
</evidence>
<protein>
    <submittedName>
        <fullName evidence="2">Uncharacterized protein</fullName>
    </submittedName>
</protein>
<organism evidence="2 3">
    <name type="scientific">Gossypium arboreum</name>
    <name type="common">Tree cotton</name>
    <name type="synonym">Gossypium nanking</name>
    <dbReference type="NCBI Taxonomy" id="29729"/>
    <lineage>
        <taxon>Eukaryota</taxon>
        <taxon>Viridiplantae</taxon>
        <taxon>Streptophyta</taxon>
        <taxon>Embryophyta</taxon>
        <taxon>Tracheophyta</taxon>
        <taxon>Spermatophyta</taxon>
        <taxon>Magnoliopsida</taxon>
        <taxon>eudicotyledons</taxon>
        <taxon>Gunneridae</taxon>
        <taxon>Pentapetalae</taxon>
        <taxon>rosids</taxon>
        <taxon>malvids</taxon>
        <taxon>Malvales</taxon>
        <taxon>Malvaceae</taxon>
        <taxon>Malvoideae</taxon>
        <taxon>Gossypium</taxon>
    </lineage>
</organism>
<dbReference type="EMBL" id="JARKNE010000001">
    <property type="protein sequence ID" value="KAK5846040.1"/>
    <property type="molecule type" value="Genomic_DNA"/>
</dbReference>
<evidence type="ECO:0000256" key="1">
    <source>
        <dbReference type="SAM" id="MobiDB-lite"/>
    </source>
</evidence>